<evidence type="ECO:0000256" key="1">
    <source>
        <dbReference type="SAM" id="MobiDB-lite"/>
    </source>
</evidence>
<dbReference type="EMBL" id="PP438412">
    <property type="protein sequence ID" value="XAI95547.1"/>
    <property type="molecule type" value="Genomic_DNA"/>
</dbReference>
<accession>A0AAX4QGB5</accession>
<name>A0AAX4QGB5_9CAUD</name>
<evidence type="ECO:0000313" key="2">
    <source>
        <dbReference type="EMBL" id="XAI95547.1"/>
    </source>
</evidence>
<feature type="compositionally biased region" description="Acidic residues" evidence="1">
    <location>
        <begin position="444"/>
        <end position="458"/>
    </location>
</feature>
<feature type="compositionally biased region" description="Acidic residues" evidence="1">
    <location>
        <begin position="477"/>
        <end position="486"/>
    </location>
</feature>
<reference evidence="2" key="1">
    <citation type="submission" date="2024-03" db="EMBL/GenBank/DDBJ databases">
        <authorList>
            <person name="Lin W."/>
            <person name="Li D."/>
            <person name="Tong Y."/>
        </authorList>
    </citation>
    <scope>NUCLEOTIDE SEQUENCE</scope>
</reference>
<organism evidence="2 3">
    <name type="scientific">Microcystis phage Mvi-JY20</name>
    <dbReference type="NCBI Taxonomy" id="3128146"/>
    <lineage>
        <taxon>Viruses</taxon>
        <taxon>Duplodnaviria</taxon>
        <taxon>Heunggongvirae</taxon>
        <taxon>Uroviricota</taxon>
        <taxon>Caudoviricetes</taxon>
    </lineage>
</organism>
<feature type="region of interest" description="Disordered" evidence="1">
    <location>
        <begin position="281"/>
        <end position="303"/>
    </location>
</feature>
<dbReference type="Proteomes" id="UP001459105">
    <property type="component" value="Segment"/>
</dbReference>
<evidence type="ECO:0000313" key="3">
    <source>
        <dbReference type="Proteomes" id="UP001459105"/>
    </source>
</evidence>
<proteinExistence type="predicted"/>
<feature type="compositionally biased region" description="Acidic residues" evidence="1">
    <location>
        <begin position="514"/>
        <end position="524"/>
    </location>
</feature>
<sequence>MPKKKPEPTPPAILSRESIIAPEGQGFVDPLDIFGVFEALEASFENPDAGIQPIEAFSSDYSNPRGTVDPESPVILSVIANKQVLEPVTLTLVTTKDAEGKDVVVYVPVDGWTRLTGIIAYFLQNPDDVEAFQLIPARFVEGTPAELRTLATITNSARVNFDELATAHNLHTTLSQEGVPEDEIEDRVADFYRRMGQVHHSQISRAMGLYRIAANPELHREVLAGAVALEVAISAANKSDDPEAATKAAKATMAAALQKQATKQHAGPGKPVKAEDAIKDATKATSSKRSINEAKRQLGLSDARQTALNRKDIRSALLKIHEPARLIYNALAEHDELVNSEAPGTEVNYDNPRYDNVRDYVVNVTTYQMQGFYTGLAVCAGLLMVSATSNQEWCDVAEDADLHNFQQAFIAMHKSLTKKERNQYGIGDFLYGLVPVDNAKIDLPEDPSSEEEEEEEEAPAPAPVSRKGRKPAPQVQEPEEEEEEEAPAPAPKSRKPKAAPESKQPKKKAPAPPVEEDDDDLAEY</sequence>
<feature type="region of interest" description="Disordered" evidence="1">
    <location>
        <begin position="441"/>
        <end position="524"/>
    </location>
</feature>
<protein>
    <submittedName>
        <fullName evidence="2">Uncharacterized protein</fullName>
    </submittedName>
</protein>